<proteinExistence type="predicted"/>
<organism evidence="2 3">
    <name type="scientific">candidate division KSB3 bacterium</name>
    <dbReference type="NCBI Taxonomy" id="2044937"/>
    <lineage>
        <taxon>Bacteria</taxon>
        <taxon>candidate division KSB3</taxon>
    </lineage>
</organism>
<protein>
    <submittedName>
        <fullName evidence="2">DUF3782 domain-containing protein</fullName>
    </submittedName>
</protein>
<name>A0A9D5JSI1_9BACT</name>
<dbReference type="InterPro" id="IPR012431">
    <property type="entry name" value="PDDEXK_10"/>
</dbReference>
<keyword evidence="1" id="KW-0175">Coiled coil</keyword>
<accession>A0A9D5JSI1</accession>
<dbReference type="PANTHER" id="PTHR34314">
    <property type="entry name" value="CRENARCHAEAL PROTEIN, PUTATIVE-RELATED"/>
    <property type="match status" value="1"/>
</dbReference>
<dbReference type="PANTHER" id="PTHR34314:SF6">
    <property type="entry name" value="DUF3782 DOMAIN-CONTAINING PROTEIN"/>
    <property type="match status" value="1"/>
</dbReference>
<sequence>MTKQEIREFIMQELPDIVKHDAEIHQFVINLVRGKFADKDETDSRFDRILDELRKQRESQDKEWNAQHEQWQAQNEQWEAQEKKWEDQQKRWEAQEKKWEENQQVIEEILAEIQKLHTRIDHSIGALGARWGIQSEEAFRNGLKAILEQSFGVEVIHVNEWDDSGEVFGRPDQVELDIIIRNGQLIICEIKSSISKADIYIFERKVTYYEKAHQRPCSRKIIISPMIDPRAEKAISHLNIEAYTHSIDVTV</sequence>
<dbReference type="Pfam" id="PF12644">
    <property type="entry name" value="DUF3782"/>
    <property type="match status" value="1"/>
</dbReference>
<evidence type="ECO:0000256" key="1">
    <source>
        <dbReference type="SAM" id="Coils"/>
    </source>
</evidence>
<dbReference type="InterPro" id="IPR024271">
    <property type="entry name" value="DUF3782"/>
</dbReference>
<feature type="coiled-coil region" evidence="1">
    <location>
        <begin position="61"/>
        <end position="102"/>
    </location>
</feature>
<evidence type="ECO:0000313" key="2">
    <source>
        <dbReference type="EMBL" id="MBD3323393.1"/>
    </source>
</evidence>
<gene>
    <name evidence="2" type="ORF">GF339_02345</name>
</gene>
<dbReference type="EMBL" id="WJJP01000068">
    <property type="protein sequence ID" value="MBD3323393.1"/>
    <property type="molecule type" value="Genomic_DNA"/>
</dbReference>
<dbReference type="Pfam" id="PF07788">
    <property type="entry name" value="PDDEXK_10"/>
    <property type="match status" value="1"/>
</dbReference>
<reference evidence="2" key="1">
    <citation type="submission" date="2019-11" db="EMBL/GenBank/DDBJ databases">
        <title>Microbial mats filling the niche in hypersaline microbial mats.</title>
        <authorList>
            <person name="Wong H.L."/>
            <person name="Macleod F.I."/>
            <person name="White R.A. III"/>
            <person name="Burns B.P."/>
        </authorList>
    </citation>
    <scope>NUCLEOTIDE SEQUENCE</scope>
    <source>
        <strain evidence="2">Rbin_158</strain>
    </source>
</reference>
<dbReference type="Proteomes" id="UP000649604">
    <property type="component" value="Unassembled WGS sequence"/>
</dbReference>
<comment type="caution">
    <text evidence="2">The sequence shown here is derived from an EMBL/GenBank/DDBJ whole genome shotgun (WGS) entry which is preliminary data.</text>
</comment>
<dbReference type="AlphaFoldDB" id="A0A9D5JSI1"/>
<evidence type="ECO:0000313" key="3">
    <source>
        <dbReference type="Proteomes" id="UP000649604"/>
    </source>
</evidence>